<evidence type="ECO:0000313" key="2">
    <source>
        <dbReference type="Proteomes" id="UP000017747"/>
    </source>
</evidence>
<organism evidence="1 2">
    <name type="scientific">Youngiibacter fragilis 232.1</name>
    <dbReference type="NCBI Taxonomy" id="994573"/>
    <lineage>
        <taxon>Bacteria</taxon>
        <taxon>Bacillati</taxon>
        <taxon>Bacillota</taxon>
        <taxon>Clostridia</taxon>
        <taxon>Eubacteriales</taxon>
        <taxon>Clostridiaceae</taxon>
        <taxon>Youngiibacter</taxon>
    </lineage>
</organism>
<comment type="caution">
    <text evidence="1">The sequence shown here is derived from an EMBL/GenBank/DDBJ whole genome shotgun (WGS) entry which is preliminary data.</text>
</comment>
<reference evidence="1 2" key="1">
    <citation type="journal article" date="2014" name="Genome Announc.">
        <title>Genome Sequence of Youngiibacter fragilis, the Type Strain of the Genus Youngiibacter.</title>
        <authorList>
            <person name="Wawrik C.B."/>
            <person name="Callaghan A.V."/>
            <person name="Stamps B.W."/>
            <person name="Wawrik B."/>
        </authorList>
    </citation>
    <scope>NUCLEOTIDE SEQUENCE [LARGE SCALE GENOMIC DNA]</scope>
    <source>
        <strain evidence="1 2">232.1</strain>
    </source>
</reference>
<dbReference type="Gene3D" id="3.20.70.20">
    <property type="match status" value="1"/>
</dbReference>
<dbReference type="PATRIC" id="fig|994573.3.peg.1189"/>
<proteinExistence type="predicted"/>
<keyword evidence="2" id="KW-1185">Reference proteome</keyword>
<name>V7I5A3_9CLOT</name>
<dbReference type="AlphaFoldDB" id="V7I5A3"/>
<dbReference type="SUPFAM" id="SSF51998">
    <property type="entry name" value="PFL-like glycyl radical enzymes"/>
    <property type="match status" value="1"/>
</dbReference>
<evidence type="ECO:0008006" key="3">
    <source>
        <dbReference type="Google" id="ProtNLM"/>
    </source>
</evidence>
<protein>
    <recommendedName>
        <fullName evidence="3">YjjI family glycine radical enzyme</fullName>
    </recommendedName>
</protein>
<dbReference type="STRING" id="994573.T472_0206370"/>
<dbReference type="NCBIfam" id="TIGR04040">
    <property type="entry name" value="glycyl_YjjI"/>
    <property type="match status" value="1"/>
</dbReference>
<accession>V7I5A3</accession>
<dbReference type="InterPro" id="IPR016905">
    <property type="entry name" value="Glycyl_radical_YjjI-like"/>
</dbReference>
<evidence type="ECO:0000313" key="1">
    <source>
        <dbReference type="EMBL" id="ETA81425.1"/>
    </source>
</evidence>
<dbReference type="Proteomes" id="UP000017747">
    <property type="component" value="Unassembled WGS sequence"/>
</dbReference>
<dbReference type="EMBL" id="AXUN02000113">
    <property type="protein sequence ID" value="ETA81425.1"/>
    <property type="molecule type" value="Genomic_DNA"/>
</dbReference>
<sequence>MKKDLETLIQQAQQIAANSALTHEQATNSLASLPGQFANVFDFPEGFEEMLEEGLLCNLSEGFLPYAPRYILPDYQKLMDEGCQFLRLKPPTTLSEAILTLEIFYRHVPSVTHYPVYLGRVDKMLEPFIDGVSEEEARREIKNFLFFLSRSIPDSYCHMNIGPEETKAGNYILDAEMELQEAIPSITMLYDEKVTSDDFSEKALSCAQLCAKPSFANYNDYQEANPFPIGIASCYNALPLAGGAFTLSRVMISRIADKVNNSDEFFEFLPKAVNTLCTFMDEKIRYLVEDSHFFTTNFLVKEGFIKLENFTGMVGIVGLNECVNTLLAKDGIDGRYAQCKEADDLSHRILAAMNQHLNSYESKYCDVTGNHFLLHAQVGIAEDIGITPGIRIAIGEEPDLYTHLKHENKFQKYFPSGVGDIFPFDETAKNNVGAILDIVKGSFSQGMRYFSTYSDTCDVVRVTGYLVKKSDIEKLSRGEAVGQANATWGYLASKNQHALERKVESL</sequence>
<dbReference type="Pfam" id="PF11230">
    <property type="entry name" value="YjjI-like"/>
    <property type="match status" value="1"/>
</dbReference>
<gene>
    <name evidence="1" type="ORF">T472_0206370</name>
</gene>
<dbReference type="eggNOG" id="COG1328">
    <property type="taxonomic scope" value="Bacteria"/>
</dbReference>
<dbReference type="RefSeq" id="WP_023387423.1">
    <property type="nucleotide sequence ID" value="NZ_AXUN02000113.1"/>
</dbReference>